<dbReference type="InterPro" id="IPR016181">
    <property type="entry name" value="Acyl_CoA_acyltransferase"/>
</dbReference>
<evidence type="ECO:0000313" key="5">
    <source>
        <dbReference type="Proteomes" id="UP001551482"/>
    </source>
</evidence>
<organism evidence="4 5">
    <name type="scientific">Streptodolium elevatio</name>
    <dbReference type="NCBI Taxonomy" id="3157996"/>
    <lineage>
        <taxon>Bacteria</taxon>
        <taxon>Bacillati</taxon>
        <taxon>Actinomycetota</taxon>
        <taxon>Actinomycetes</taxon>
        <taxon>Kitasatosporales</taxon>
        <taxon>Streptomycetaceae</taxon>
        <taxon>Streptodolium</taxon>
    </lineage>
</organism>
<protein>
    <submittedName>
        <fullName evidence="4">GNAT family N-acetyltransferase</fullName>
    </submittedName>
</protein>
<dbReference type="Proteomes" id="UP001551482">
    <property type="component" value="Unassembled WGS sequence"/>
</dbReference>
<accession>A0ABV3DX82</accession>
<dbReference type="Gene3D" id="3.40.630.30">
    <property type="match status" value="1"/>
</dbReference>
<evidence type="ECO:0000259" key="3">
    <source>
        <dbReference type="PROSITE" id="PS51186"/>
    </source>
</evidence>
<dbReference type="PROSITE" id="PS51186">
    <property type="entry name" value="GNAT"/>
    <property type="match status" value="1"/>
</dbReference>
<evidence type="ECO:0000256" key="2">
    <source>
        <dbReference type="ARBA" id="ARBA00023315"/>
    </source>
</evidence>
<comment type="caution">
    <text evidence="4">The sequence shown here is derived from an EMBL/GenBank/DDBJ whole genome shotgun (WGS) entry which is preliminary data.</text>
</comment>
<evidence type="ECO:0000313" key="4">
    <source>
        <dbReference type="EMBL" id="MEU8140082.1"/>
    </source>
</evidence>
<name>A0ABV3DX82_9ACTN</name>
<gene>
    <name evidence="4" type="ORF">AB0C36_42165</name>
</gene>
<dbReference type="SUPFAM" id="SSF55729">
    <property type="entry name" value="Acyl-CoA N-acyltransferases (Nat)"/>
    <property type="match status" value="1"/>
</dbReference>
<keyword evidence="1" id="KW-0808">Transferase</keyword>
<feature type="domain" description="N-acetyltransferase" evidence="3">
    <location>
        <begin position="30"/>
        <end position="191"/>
    </location>
</feature>
<proteinExistence type="predicted"/>
<dbReference type="InterPro" id="IPR050832">
    <property type="entry name" value="Bact_Acetyltransf"/>
</dbReference>
<keyword evidence="5" id="KW-1185">Reference proteome</keyword>
<dbReference type="CDD" id="cd04301">
    <property type="entry name" value="NAT_SF"/>
    <property type="match status" value="1"/>
</dbReference>
<evidence type="ECO:0000256" key="1">
    <source>
        <dbReference type="ARBA" id="ARBA00022679"/>
    </source>
</evidence>
<reference evidence="4 5" key="1">
    <citation type="submission" date="2024-06" db="EMBL/GenBank/DDBJ databases">
        <title>The Natural Products Discovery Center: Release of the First 8490 Sequenced Strains for Exploring Actinobacteria Biosynthetic Diversity.</title>
        <authorList>
            <person name="Kalkreuter E."/>
            <person name="Kautsar S.A."/>
            <person name="Yang D."/>
            <person name="Bader C.D."/>
            <person name="Teijaro C.N."/>
            <person name="Fluegel L."/>
            <person name="Davis C.M."/>
            <person name="Simpson J.R."/>
            <person name="Lauterbach L."/>
            <person name="Steele A.D."/>
            <person name="Gui C."/>
            <person name="Meng S."/>
            <person name="Li G."/>
            <person name="Viehrig K."/>
            <person name="Ye F."/>
            <person name="Su P."/>
            <person name="Kiefer A.F."/>
            <person name="Nichols A."/>
            <person name="Cepeda A.J."/>
            <person name="Yan W."/>
            <person name="Fan B."/>
            <person name="Jiang Y."/>
            <person name="Adhikari A."/>
            <person name="Zheng C.-J."/>
            <person name="Schuster L."/>
            <person name="Cowan T.M."/>
            <person name="Smanski M.J."/>
            <person name="Chevrette M.G."/>
            <person name="De Carvalho L.P.S."/>
            <person name="Shen B."/>
        </authorList>
    </citation>
    <scope>NUCLEOTIDE SEQUENCE [LARGE SCALE GENOMIC DNA]</scope>
    <source>
        <strain evidence="4 5">NPDC048946</strain>
    </source>
</reference>
<dbReference type="PANTHER" id="PTHR43877">
    <property type="entry name" value="AMINOALKYLPHOSPHONATE N-ACETYLTRANSFERASE-RELATED-RELATED"/>
    <property type="match status" value="1"/>
</dbReference>
<dbReference type="Pfam" id="PF00583">
    <property type="entry name" value="Acetyltransf_1"/>
    <property type="match status" value="1"/>
</dbReference>
<keyword evidence="2" id="KW-0012">Acyltransferase</keyword>
<sequence length="193" mass="20565">MRRLPADAFDDAVPALGELLAHTVTGGASLGFRTPFTPADGAAWWHSQADAVRAGAFVVWTAYNRAPDSASDGDTDHDSDGAAFHGRVLGTVCLAFSSWANGAHRADVVKLMVHRDARGQGLGRALLATAEAHAAEAGITLLMLDTETESPAERMYEAAGWTRYGVVPAYAADPDGVLRDCTFFYKPVTLYRP</sequence>
<dbReference type="EMBL" id="JBEZFP010000235">
    <property type="protein sequence ID" value="MEU8140082.1"/>
    <property type="molecule type" value="Genomic_DNA"/>
</dbReference>
<dbReference type="InterPro" id="IPR000182">
    <property type="entry name" value="GNAT_dom"/>
</dbReference>